<protein>
    <submittedName>
        <fullName evidence="4">Uncharacterized protein</fullName>
    </submittedName>
</protein>
<dbReference type="Proteomes" id="UP000663866">
    <property type="component" value="Unassembled WGS sequence"/>
</dbReference>
<dbReference type="EMBL" id="CAJOBG010039575">
    <property type="protein sequence ID" value="CAF4387804.1"/>
    <property type="molecule type" value="Genomic_DNA"/>
</dbReference>
<organism evidence="4 6">
    <name type="scientific">Rotaria magnacalcarata</name>
    <dbReference type="NCBI Taxonomy" id="392030"/>
    <lineage>
        <taxon>Eukaryota</taxon>
        <taxon>Metazoa</taxon>
        <taxon>Spiralia</taxon>
        <taxon>Gnathifera</taxon>
        <taxon>Rotifera</taxon>
        <taxon>Eurotatoria</taxon>
        <taxon>Bdelloidea</taxon>
        <taxon>Philodinida</taxon>
        <taxon>Philodinidae</taxon>
        <taxon>Rotaria</taxon>
    </lineage>
</organism>
<feature type="compositionally biased region" description="Basic and acidic residues" evidence="1">
    <location>
        <begin position="1"/>
        <end position="23"/>
    </location>
</feature>
<proteinExistence type="predicted"/>
<evidence type="ECO:0000313" key="6">
    <source>
        <dbReference type="Proteomes" id="UP000663856"/>
    </source>
</evidence>
<evidence type="ECO:0000256" key="1">
    <source>
        <dbReference type="SAM" id="MobiDB-lite"/>
    </source>
</evidence>
<evidence type="ECO:0000259" key="3">
    <source>
        <dbReference type="Pfam" id="PF04218"/>
    </source>
</evidence>
<feature type="domain" description="DDE-1" evidence="2">
    <location>
        <begin position="303"/>
        <end position="430"/>
    </location>
</feature>
<feature type="region of interest" description="Disordered" evidence="1">
    <location>
        <begin position="521"/>
        <end position="540"/>
    </location>
</feature>
<dbReference type="GO" id="GO:0003677">
    <property type="term" value="F:DNA binding"/>
    <property type="evidence" value="ECO:0007669"/>
    <property type="project" value="InterPro"/>
</dbReference>
<evidence type="ECO:0000313" key="4">
    <source>
        <dbReference type="EMBL" id="CAF2082797.1"/>
    </source>
</evidence>
<dbReference type="GO" id="GO:0005634">
    <property type="term" value="C:nucleus"/>
    <property type="evidence" value="ECO:0007669"/>
    <property type="project" value="TreeGrafter"/>
</dbReference>
<keyword evidence="7" id="KW-1185">Reference proteome</keyword>
<feature type="region of interest" description="Disordered" evidence="1">
    <location>
        <begin position="1"/>
        <end position="36"/>
    </location>
</feature>
<dbReference type="Proteomes" id="UP000663856">
    <property type="component" value="Unassembled WGS sequence"/>
</dbReference>
<dbReference type="PANTHER" id="PTHR19303">
    <property type="entry name" value="TRANSPOSON"/>
    <property type="match status" value="1"/>
</dbReference>
<evidence type="ECO:0000313" key="5">
    <source>
        <dbReference type="EMBL" id="CAF4387804.1"/>
    </source>
</evidence>
<dbReference type="InterPro" id="IPR004875">
    <property type="entry name" value="DDE_SF_endonuclease_dom"/>
</dbReference>
<name>A0A816S2B1_9BILA</name>
<dbReference type="InterPro" id="IPR007889">
    <property type="entry name" value="HTH_Psq"/>
</dbReference>
<gene>
    <name evidence="5" type="ORF">OVN521_LOCUS34103</name>
    <name evidence="4" type="ORF">WKI299_LOCUS16515</name>
</gene>
<dbReference type="Pfam" id="PF03184">
    <property type="entry name" value="DDE_1"/>
    <property type="match status" value="1"/>
</dbReference>
<dbReference type="InterPro" id="IPR050863">
    <property type="entry name" value="CenT-Element_Derived"/>
</dbReference>
<comment type="caution">
    <text evidence="4">The sequence shown here is derived from an EMBL/GenBank/DDBJ whole genome shotgun (WGS) entry which is preliminary data.</text>
</comment>
<dbReference type="AlphaFoldDB" id="A0A816S2B1"/>
<sequence length="552" mass="63630">MEEEHLVRFYADEDSSFDDHNSSDDNSSVEATSSIDECENELVRLSTYLQLESDYENDDDQAIEWPEPPPSLISPDSSDIEELCDSQQVISSATSFHNDNIQKKCTKRKRRQWTIKENLIAVALFDKNQSKRKTAKSEGCTSSQLRKWIENKENLLMMLKKKKGGKRKRLDGGADIRREKVTFRHLEKEGRRISKELNHSLPSSRWFFRFMKRNGLSLQRPKRQDKVPLDEVHRLANSFYTFNRRASLWSIKRGPMGAFTDGDICNMDESPLALFGDQVKRSVNDIGTSNEINGCISNKRFCTVILTVFHKNQRMEPVVLFKGKGNVGVAERQQYSKGIHVIFTPKAVINGPSMDLYCTNWLEKVHDGHPKLFIVDSANSHLKPEIIQKLRKKNVVASIIPKGCTQYLQLLDTSVFSVFKSHYQAAADEYIDLYSSRSKIKLAAKQQRIFCSRLISTAWVRTQNSIDFERAFFDIGYTWIDESPVSIRTLQGFLFDPSTVTSSIIDVDDREEQEECREKKKMVEENKKHPHLSSMNNNSKLKQLSLDQFIKN</sequence>
<evidence type="ECO:0000313" key="7">
    <source>
        <dbReference type="Proteomes" id="UP000663866"/>
    </source>
</evidence>
<accession>A0A816S2B1</accession>
<dbReference type="EMBL" id="CAJNRF010006603">
    <property type="protein sequence ID" value="CAF2082797.1"/>
    <property type="molecule type" value="Genomic_DNA"/>
</dbReference>
<reference evidence="4" key="1">
    <citation type="submission" date="2021-02" db="EMBL/GenBank/DDBJ databases">
        <authorList>
            <person name="Nowell W R."/>
        </authorList>
    </citation>
    <scope>NUCLEOTIDE SEQUENCE</scope>
</reference>
<feature type="domain" description="HTH psq-type" evidence="3">
    <location>
        <begin position="107"/>
        <end position="158"/>
    </location>
</feature>
<evidence type="ECO:0000259" key="2">
    <source>
        <dbReference type="Pfam" id="PF03184"/>
    </source>
</evidence>
<dbReference type="Pfam" id="PF04218">
    <property type="entry name" value="CENP-B_N"/>
    <property type="match status" value="1"/>
</dbReference>